<protein>
    <recommendedName>
        <fullName evidence="2">Nitroreductase domain-containing protein</fullName>
    </recommendedName>
</protein>
<dbReference type="Proteomes" id="UP000612585">
    <property type="component" value="Unassembled WGS sequence"/>
</dbReference>
<feature type="domain" description="Nitroreductase" evidence="2">
    <location>
        <begin position="336"/>
        <end position="498"/>
    </location>
</feature>
<dbReference type="Pfam" id="PF00881">
    <property type="entry name" value="Nitroreductase"/>
    <property type="match status" value="2"/>
</dbReference>
<evidence type="ECO:0000313" key="3">
    <source>
        <dbReference type="EMBL" id="GIJ62468.1"/>
    </source>
</evidence>
<dbReference type="PANTHER" id="PTHR43745:SF2">
    <property type="entry name" value="NITROREDUCTASE MJ1384-RELATED"/>
    <property type="match status" value="1"/>
</dbReference>
<gene>
    <name evidence="3" type="ORF">Vau01_099840</name>
</gene>
<reference evidence="3" key="1">
    <citation type="submission" date="2021-01" db="EMBL/GenBank/DDBJ databases">
        <title>Whole genome shotgun sequence of Virgisporangium aurantiacum NBRC 16421.</title>
        <authorList>
            <person name="Komaki H."/>
            <person name="Tamura T."/>
        </authorList>
    </citation>
    <scope>NUCLEOTIDE SEQUENCE</scope>
    <source>
        <strain evidence="3">NBRC 16421</strain>
    </source>
</reference>
<evidence type="ECO:0000256" key="1">
    <source>
        <dbReference type="SAM" id="MobiDB-lite"/>
    </source>
</evidence>
<dbReference type="RefSeq" id="WP_204008136.1">
    <property type="nucleotide sequence ID" value="NZ_BOPG01000078.1"/>
</dbReference>
<dbReference type="GO" id="GO:0016491">
    <property type="term" value="F:oxidoreductase activity"/>
    <property type="evidence" value="ECO:0007669"/>
    <property type="project" value="InterPro"/>
</dbReference>
<feature type="domain" description="Nitroreductase" evidence="2">
    <location>
        <begin position="90"/>
        <end position="232"/>
    </location>
</feature>
<dbReference type="CDD" id="cd02142">
    <property type="entry name" value="McbC_SagB-like_oxidoreductase"/>
    <property type="match status" value="1"/>
</dbReference>
<accession>A0A8J3ZJ95</accession>
<dbReference type="SUPFAM" id="SSF55469">
    <property type="entry name" value="FMN-dependent nitroreductase-like"/>
    <property type="match status" value="2"/>
</dbReference>
<comment type="caution">
    <text evidence="3">The sequence shown here is derived from an EMBL/GenBank/DDBJ whole genome shotgun (WGS) entry which is preliminary data.</text>
</comment>
<dbReference type="InterPro" id="IPR052544">
    <property type="entry name" value="Bacteriocin_Proc_Enz"/>
</dbReference>
<name>A0A8J3ZJ95_9ACTN</name>
<feature type="region of interest" description="Disordered" evidence="1">
    <location>
        <begin position="240"/>
        <end position="264"/>
    </location>
</feature>
<proteinExistence type="predicted"/>
<evidence type="ECO:0000259" key="2">
    <source>
        <dbReference type="Pfam" id="PF00881"/>
    </source>
</evidence>
<dbReference type="Gene3D" id="3.40.109.10">
    <property type="entry name" value="NADH Oxidase"/>
    <property type="match status" value="2"/>
</dbReference>
<dbReference type="InterPro" id="IPR000415">
    <property type="entry name" value="Nitroreductase-like"/>
</dbReference>
<keyword evidence="4" id="KW-1185">Reference proteome</keyword>
<dbReference type="InterPro" id="IPR020051">
    <property type="entry name" value="SagB-type_dehydrogenase"/>
</dbReference>
<evidence type="ECO:0000313" key="4">
    <source>
        <dbReference type="Proteomes" id="UP000612585"/>
    </source>
</evidence>
<dbReference type="InterPro" id="IPR029479">
    <property type="entry name" value="Nitroreductase"/>
</dbReference>
<organism evidence="3 4">
    <name type="scientific">Virgisporangium aurantiacum</name>
    <dbReference type="NCBI Taxonomy" id="175570"/>
    <lineage>
        <taxon>Bacteria</taxon>
        <taxon>Bacillati</taxon>
        <taxon>Actinomycetota</taxon>
        <taxon>Actinomycetes</taxon>
        <taxon>Micromonosporales</taxon>
        <taxon>Micromonosporaceae</taxon>
        <taxon>Virgisporangium</taxon>
    </lineage>
</organism>
<dbReference type="EMBL" id="BOPG01000078">
    <property type="protein sequence ID" value="GIJ62468.1"/>
    <property type="molecule type" value="Genomic_DNA"/>
</dbReference>
<dbReference type="PANTHER" id="PTHR43745">
    <property type="entry name" value="NITROREDUCTASE MJ1384-RELATED"/>
    <property type="match status" value="1"/>
</dbReference>
<dbReference type="NCBIfam" id="TIGR03605">
    <property type="entry name" value="antibiot_sagB"/>
    <property type="match status" value="1"/>
</dbReference>
<sequence length="519" mass="55445">MTAERKPGDAARRYLRVAEHQPTAAVLATDWRSMPPSVKRYPPGEAVALGMDVLGRILHDSYGLTRYRWDSLSAVLSQRVSGMAVGRSLRPVASGGGLFPSEIYLVAGPEPTPGRDRAAGVLHYDPAAHALDPVRTGDWRRFVAEALHEPARPEPAELYLVITTIFARTAFKYQEFGYRLQCLDSGVLTGQLLTMMEAAGLVGEVSLRFSDEDLTRLLGVNPDSEAVLVVIGVRPGAGCAAGPPPDNGRHRLADSPVRQPSSRTRPIGVLHTVPLTRDLHRSARAAADPAAALPPPLAAVPTVGPGAESHPLPHSAAPLPAGLPRRRSLDGRFGYAALTLFQLAGLLRATYRWAGSPPAGSGLDHVRLCCVVHRVTGLQPGMYVYEPDTHQVTPVRQTDLRVAMTQPDIADARFTGDHGAGAVVVPVGDYEAGFRTIGDRWFQMQNVPAGIVVQRTTLAAAALGLDCRILCAYETDHLAEALGFGDGPLRPLCQVLVGSPGSETGYDQLFPDPGGDRDS</sequence>
<dbReference type="AlphaFoldDB" id="A0A8J3ZJ95"/>